<dbReference type="GO" id="GO:0005007">
    <property type="term" value="F:fibroblast growth factor receptor activity"/>
    <property type="evidence" value="ECO:0007669"/>
    <property type="project" value="InterPro"/>
</dbReference>
<dbReference type="InterPro" id="IPR050122">
    <property type="entry name" value="RTK"/>
</dbReference>
<dbReference type="SMART" id="SM00219">
    <property type="entry name" value="TyrKc"/>
    <property type="match status" value="1"/>
</dbReference>
<proteinExistence type="inferred from homology"/>
<dbReference type="GO" id="GO:0043235">
    <property type="term" value="C:receptor complex"/>
    <property type="evidence" value="ECO:0007669"/>
    <property type="project" value="TreeGrafter"/>
</dbReference>
<keyword evidence="5 25" id="KW-0732">Signal</keyword>
<evidence type="ECO:0000256" key="18">
    <source>
        <dbReference type="ARBA" id="ARBA00056965"/>
    </source>
</evidence>
<feature type="active site" description="Proton acceptor" evidence="20">
    <location>
        <position position="642"/>
    </location>
</feature>
<feature type="binding site" evidence="21">
    <location>
        <position position="589"/>
    </location>
    <ligand>
        <name>ATP</name>
        <dbReference type="ChEBI" id="CHEBI:30616"/>
    </ligand>
</feature>
<dbReference type="Gene3D" id="2.60.40.10">
    <property type="entry name" value="Immunoglobulins"/>
    <property type="match status" value="3"/>
</dbReference>
<dbReference type="FunFam" id="3.30.200.20:FF:000593">
    <property type="entry name" value="Predicted protein"/>
    <property type="match status" value="1"/>
</dbReference>
<keyword evidence="4 24" id="KW-0812">Transmembrane</keyword>
<evidence type="ECO:0000256" key="8">
    <source>
        <dbReference type="ARBA" id="ARBA00022777"/>
    </source>
</evidence>
<evidence type="ECO:0000256" key="24">
    <source>
        <dbReference type="SAM" id="Phobius"/>
    </source>
</evidence>
<keyword evidence="7 19" id="KW-0547">Nucleotide-binding</keyword>
<keyword evidence="12 19" id="KW-0829">Tyrosine-protein kinase</keyword>
<feature type="signal peptide" evidence="25">
    <location>
        <begin position="1"/>
        <end position="25"/>
    </location>
</feature>
<name>A0AAV2SFZ6_MEGNR</name>
<feature type="transmembrane region" description="Helical" evidence="24">
    <location>
        <begin position="380"/>
        <end position="402"/>
    </location>
</feature>
<dbReference type="EMBL" id="CAXKWB010060177">
    <property type="protein sequence ID" value="CAL4182682.1"/>
    <property type="molecule type" value="Genomic_DNA"/>
</dbReference>
<evidence type="ECO:0000256" key="7">
    <source>
        <dbReference type="ARBA" id="ARBA00022741"/>
    </source>
</evidence>
<dbReference type="InterPro" id="IPR017441">
    <property type="entry name" value="Protein_kinase_ATP_BS"/>
</dbReference>
<evidence type="ECO:0000259" key="26">
    <source>
        <dbReference type="PROSITE" id="PS50011"/>
    </source>
</evidence>
<evidence type="ECO:0000256" key="17">
    <source>
        <dbReference type="ARBA" id="ARBA00051243"/>
    </source>
</evidence>
<dbReference type="PROSITE" id="PS50835">
    <property type="entry name" value="IG_LIKE"/>
    <property type="match status" value="3"/>
</dbReference>
<feature type="binding site" evidence="21">
    <location>
        <position position="660"/>
    </location>
    <ligand>
        <name>ATP</name>
        <dbReference type="ChEBI" id="CHEBI:30616"/>
    </ligand>
</feature>
<evidence type="ECO:0000256" key="20">
    <source>
        <dbReference type="PIRSR" id="PIRSR000628-1"/>
    </source>
</evidence>
<dbReference type="PIRSF" id="PIRSF000628">
    <property type="entry name" value="FGFR"/>
    <property type="match status" value="1"/>
</dbReference>
<evidence type="ECO:0000256" key="10">
    <source>
        <dbReference type="ARBA" id="ARBA00022989"/>
    </source>
</evidence>
<dbReference type="InterPro" id="IPR013098">
    <property type="entry name" value="Ig_I-set"/>
</dbReference>
<dbReference type="FunFam" id="1.10.510.10:FF:000007">
    <property type="entry name" value="Fibroblast growth factor receptor"/>
    <property type="match status" value="1"/>
</dbReference>
<evidence type="ECO:0000256" key="12">
    <source>
        <dbReference type="ARBA" id="ARBA00023137"/>
    </source>
</evidence>
<dbReference type="InterPro" id="IPR003599">
    <property type="entry name" value="Ig_sub"/>
</dbReference>
<comment type="catalytic activity">
    <reaction evidence="17 19">
        <text>L-tyrosyl-[protein] + ATP = O-phospho-L-tyrosyl-[protein] + ADP + H(+)</text>
        <dbReference type="Rhea" id="RHEA:10596"/>
        <dbReference type="Rhea" id="RHEA-COMP:10136"/>
        <dbReference type="Rhea" id="RHEA-COMP:20101"/>
        <dbReference type="ChEBI" id="CHEBI:15378"/>
        <dbReference type="ChEBI" id="CHEBI:30616"/>
        <dbReference type="ChEBI" id="CHEBI:46858"/>
        <dbReference type="ChEBI" id="CHEBI:61978"/>
        <dbReference type="ChEBI" id="CHEBI:456216"/>
        <dbReference type="EC" id="2.7.10.1"/>
    </reaction>
</comment>
<protein>
    <recommendedName>
        <fullName evidence="19">Fibroblast growth factor receptor</fullName>
        <ecNumber evidence="19">2.7.10.1</ecNumber>
    </recommendedName>
</protein>
<evidence type="ECO:0000256" key="16">
    <source>
        <dbReference type="ARBA" id="ARBA00023319"/>
    </source>
</evidence>
<dbReference type="Proteomes" id="UP001497623">
    <property type="component" value="Unassembled WGS sequence"/>
</dbReference>
<accession>A0AAV2SFZ6</accession>
<sequence length="826" mass="93346">MGLQQQLTALAMVLALYMVTTLASATRNINDDYEYFHMVDEDEAIWTHYQLKVDVGDSKRLKCKPGGVVGLPKGLQGTWFIDGKPLVNDTDKLKIINRKPPRLKIIDVTSDEAGIYACLWQDVQLRQGWINYTLEVQQLPFTRALQADSEVLDNDLLPWFQRDLHPLMIKPAGNVAELKCPARGTHDDDNITITWLKNGAEPTRAVGDVRIKGSTLKMENLVPKDSGNYTCIATNQYGSINHTYTLEVIEQVPSRPIFTQKLKNMTIIIGSNVTLEVELWVENTLIPFVLWARPGQLPVHIDENGESYILESDIEAFEEKGSNMTTTDDPQVLTLYSVIKEDSGWYSCIAANSLGTSYSTAYINVTDDVDPTLADTTSKALYVAGAVFVGCVCVTVLMCYCVCNKYKTEKEKCRAIEMERAKEVITQQWIKKVIIQHQNTYSHPQAIVERQNSDASQESLLVPTIKIERCQSRSILGSEMTSISEYELPLDSDWDFPRSKLIMGESLGEGAFGNVVKAQAHGLIKPDIPETVAVKMLKEGHTDSELLDLVSEMEMMKMIGTHMNIINLLGCCTQHGPLYVIVEYAAHGNLRDYLRNSHPSSVYECAIGQETEMLTHKDLISFSYQVARGMEYLSSRKCIHRDLAARNILVSDKRIVKIADFGLARDIHSQDYYRKTTEGRLPVKWMAPEALFHRVYTSQSDVWAFGILLWEIMALGGTPYPSVPSVEKLFQLLRDGHRMEKPTNCSLEIYMMMRECWRYKPTHRPTFKELVEDLDRILTLSATEEYLDLSIPHLDSPPSSCDSSLTSDGRFIQLDNFKNLRCPSPT</sequence>
<evidence type="ECO:0000256" key="6">
    <source>
        <dbReference type="ARBA" id="ARBA00022737"/>
    </source>
</evidence>
<dbReference type="PANTHER" id="PTHR24416:SF550">
    <property type="entry name" value="FIBROBLAST GROWTH FACTOR RECEPTOR HOMOLOG 1-RELATED"/>
    <property type="match status" value="1"/>
</dbReference>
<dbReference type="GO" id="GO:0005524">
    <property type="term" value="F:ATP binding"/>
    <property type="evidence" value="ECO:0007669"/>
    <property type="project" value="UniProtKB-UniRule"/>
</dbReference>
<feature type="disulfide bond" evidence="22">
    <location>
        <begin position="180"/>
        <end position="231"/>
    </location>
</feature>
<evidence type="ECO:0000256" key="15">
    <source>
        <dbReference type="ARBA" id="ARBA00023180"/>
    </source>
</evidence>
<keyword evidence="9 19" id="KW-0067">ATP-binding</keyword>
<evidence type="ECO:0000313" key="28">
    <source>
        <dbReference type="EMBL" id="CAL4182682.1"/>
    </source>
</evidence>
<evidence type="ECO:0000256" key="9">
    <source>
        <dbReference type="ARBA" id="ARBA00022840"/>
    </source>
</evidence>
<evidence type="ECO:0000256" key="3">
    <source>
        <dbReference type="ARBA" id="ARBA00022679"/>
    </source>
</evidence>
<dbReference type="PRINTS" id="PR00109">
    <property type="entry name" value="TYRKINASE"/>
</dbReference>
<evidence type="ECO:0000256" key="21">
    <source>
        <dbReference type="PIRSR" id="PIRSR000628-2"/>
    </source>
</evidence>
<dbReference type="SUPFAM" id="SSF48726">
    <property type="entry name" value="Immunoglobulin"/>
    <property type="match status" value="3"/>
</dbReference>
<evidence type="ECO:0000256" key="13">
    <source>
        <dbReference type="ARBA" id="ARBA00023157"/>
    </source>
</evidence>
<dbReference type="PROSITE" id="PS00107">
    <property type="entry name" value="PROTEIN_KINASE_ATP"/>
    <property type="match status" value="1"/>
</dbReference>
<feature type="domain" description="Ig-like" evidence="27">
    <location>
        <begin position="158"/>
        <end position="247"/>
    </location>
</feature>
<feature type="binding site" evidence="21">
    <location>
        <position position="646"/>
    </location>
    <ligand>
        <name>ATP</name>
        <dbReference type="ChEBI" id="CHEBI:30616"/>
    </ligand>
</feature>
<feature type="domain" description="Protein kinase" evidence="26">
    <location>
        <begin position="501"/>
        <end position="787"/>
    </location>
</feature>
<dbReference type="SUPFAM" id="SSF56112">
    <property type="entry name" value="Protein kinase-like (PK-like)"/>
    <property type="match status" value="1"/>
</dbReference>
<comment type="caution">
    <text evidence="28">The sequence shown here is derived from an EMBL/GenBank/DDBJ whole genome shotgun (WGS) entry which is preliminary data.</text>
</comment>
<feature type="chain" id="PRO_5043898366" description="Fibroblast growth factor receptor" evidence="25">
    <location>
        <begin position="26"/>
        <end position="826"/>
    </location>
</feature>
<keyword evidence="16" id="KW-0393">Immunoglobulin domain</keyword>
<dbReference type="InterPro" id="IPR001245">
    <property type="entry name" value="Ser-Thr/Tyr_kinase_cat_dom"/>
</dbReference>
<dbReference type="InterPro" id="IPR008266">
    <property type="entry name" value="Tyr_kinase_AS"/>
</dbReference>
<evidence type="ECO:0000256" key="2">
    <source>
        <dbReference type="ARBA" id="ARBA00022553"/>
    </source>
</evidence>
<feature type="domain" description="Ig-like" evidence="27">
    <location>
        <begin position="56"/>
        <end position="118"/>
    </location>
</feature>
<evidence type="ECO:0000256" key="14">
    <source>
        <dbReference type="ARBA" id="ARBA00023170"/>
    </source>
</evidence>
<keyword evidence="29" id="KW-1185">Reference proteome</keyword>
<gene>
    <name evidence="28" type="ORF">MNOR_LOCUS35609</name>
</gene>
<feature type="domain" description="Ig-like" evidence="27">
    <location>
        <begin position="256"/>
        <end position="366"/>
    </location>
</feature>
<evidence type="ECO:0000256" key="11">
    <source>
        <dbReference type="ARBA" id="ARBA00023136"/>
    </source>
</evidence>
<dbReference type="PROSITE" id="PS00109">
    <property type="entry name" value="PROTEIN_KINASE_TYR"/>
    <property type="match status" value="1"/>
</dbReference>
<keyword evidence="14 19" id="KW-0675">Receptor</keyword>
<reference evidence="28 29" key="1">
    <citation type="submission" date="2024-05" db="EMBL/GenBank/DDBJ databases">
        <authorList>
            <person name="Wallberg A."/>
        </authorList>
    </citation>
    <scope>NUCLEOTIDE SEQUENCE [LARGE SCALE GENOMIC DNA]</scope>
</reference>
<dbReference type="Gene3D" id="3.30.200.20">
    <property type="entry name" value="Phosphorylase Kinase, domain 1"/>
    <property type="match status" value="1"/>
</dbReference>
<keyword evidence="3 19" id="KW-0808">Transferase</keyword>
<dbReference type="PROSITE" id="PS50011">
    <property type="entry name" value="PROTEIN_KINASE_DOM"/>
    <property type="match status" value="1"/>
</dbReference>
<dbReference type="SMART" id="SM00408">
    <property type="entry name" value="IGc2"/>
    <property type="match status" value="2"/>
</dbReference>
<dbReference type="Pfam" id="PF07679">
    <property type="entry name" value="I-set"/>
    <property type="match status" value="2"/>
</dbReference>
<evidence type="ECO:0000256" key="1">
    <source>
        <dbReference type="ARBA" id="ARBA00004167"/>
    </source>
</evidence>
<keyword evidence="6" id="KW-0677">Repeat</keyword>
<dbReference type="FunFam" id="2.60.40.10:FF:000016">
    <property type="entry name" value="Fibroblast growth factor receptor"/>
    <property type="match status" value="1"/>
</dbReference>
<dbReference type="InterPro" id="IPR016248">
    <property type="entry name" value="FGF_rcpt_fam"/>
</dbReference>
<keyword evidence="10 24" id="KW-1133">Transmembrane helix</keyword>
<evidence type="ECO:0000256" key="23">
    <source>
        <dbReference type="PROSITE-ProRule" id="PRU10141"/>
    </source>
</evidence>
<keyword evidence="2" id="KW-0597">Phosphoprotein</keyword>
<keyword evidence="15" id="KW-0325">Glycoprotein</keyword>
<dbReference type="InterPro" id="IPR036179">
    <property type="entry name" value="Ig-like_dom_sf"/>
</dbReference>
<dbReference type="SMART" id="SM00409">
    <property type="entry name" value="IG"/>
    <property type="match status" value="3"/>
</dbReference>
<evidence type="ECO:0000256" key="5">
    <source>
        <dbReference type="ARBA" id="ARBA00022729"/>
    </source>
</evidence>
<comment type="function">
    <text evidence="18">Receptor for basic fibroblast growth factor.</text>
</comment>
<keyword evidence="8 19" id="KW-0418">Kinase</keyword>
<evidence type="ECO:0000256" key="25">
    <source>
        <dbReference type="SAM" id="SignalP"/>
    </source>
</evidence>
<evidence type="ECO:0000259" key="27">
    <source>
        <dbReference type="PROSITE" id="PS50835"/>
    </source>
</evidence>
<feature type="binding site" evidence="21">
    <location>
        <begin position="507"/>
        <end position="513"/>
    </location>
    <ligand>
        <name>ATP</name>
        <dbReference type="ChEBI" id="CHEBI:30616"/>
    </ligand>
</feature>
<feature type="binding site" evidence="21">
    <location>
        <begin position="583"/>
        <end position="585"/>
    </location>
    <ligand>
        <name>ATP</name>
        <dbReference type="ChEBI" id="CHEBI:30616"/>
    </ligand>
</feature>
<dbReference type="InterPro" id="IPR000719">
    <property type="entry name" value="Prot_kinase_dom"/>
</dbReference>
<dbReference type="Gene3D" id="1.10.510.10">
    <property type="entry name" value="Transferase(Phosphotransferase) domain 1"/>
    <property type="match status" value="1"/>
</dbReference>
<dbReference type="InterPro" id="IPR011009">
    <property type="entry name" value="Kinase-like_dom_sf"/>
</dbReference>
<comment type="similarity">
    <text evidence="19">Belongs to the protein kinase superfamily. Tyr protein kinase family. Fibroblast growth factor receptor subfamily.</text>
</comment>
<dbReference type="PANTHER" id="PTHR24416">
    <property type="entry name" value="TYROSINE-PROTEIN KINASE RECEPTOR"/>
    <property type="match status" value="1"/>
</dbReference>
<organism evidence="28 29">
    <name type="scientific">Meganyctiphanes norvegica</name>
    <name type="common">Northern krill</name>
    <name type="synonym">Thysanopoda norvegica</name>
    <dbReference type="NCBI Taxonomy" id="48144"/>
    <lineage>
        <taxon>Eukaryota</taxon>
        <taxon>Metazoa</taxon>
        <taxon>Ecdysozoa</taxon>
        <taxon>Arthropoda</taxon>
        <taxon>Crustacea</taxon>
        <taxon>Multicrustacea</taxon>
        <taxon>Malacostraca</taxon>
        <taxon>Eumalacostraca</taxon>
        <taxon>Eucarida</taxon>
        <taxon>Euphausiacea</taxon>
        <taxon>Euphausiidae</taxon>
        <taxon>Meganyctiphanes</taxon>
    </lineage>
</organism>
<evidence type="ECO:0000313" key="29">
    <source>
        <dbReference type="Proteomes" id="UP001497623"/>
    </source>
</evidence>
<comment type="subcellular location">
    <subcellularLocation>
        <location evidence="1">Membrane</location>
        <topology evidence="1">Single-pass membrane protein</topology>
    </subcellularLocation>
</comment>
<dbReference type="AlphaFoldDB" id="A0AAV2SFZ6"/>
<dbReference type="InterPro" id="IPR013783">
    <property type="entry name" value="Ig-like_fold"/>
</dbReference>
<evidence type="ECO:0000256" key="22">
    <source>
        <dbReference type="PIRSR" id="PIRSR000628-3"/>
    </source>
</evidence>
<dbReference type="EC" id="2.7.10.1" evidence="19"/>
<keyword evidence="13 22" id="KW-1015">Disulfide bond</keyword>
<evidence type="ECO:0000256" key="4">
    <source>
        <dbReference type="ARBA" id="ARBA00022692"/>
    </source>
</evidence>
<feature type="binding site" evidence="21 23">
    <location>
        <position position="535"/>
    </location>
    <ligand>
        <name>ATP</name>
        <dbReference type="ChEBI" id="CHEBI:30616"/>
    </ligand>
</feature>
<dbReference type="GO" id="GO:0005886">
    <property type="term" value="C:plasma membrane"/>
    <property type="evidence" value="ECO:0007669"/>
    <property type="project" value="TreeGrafter"/>
</dbReference>
<dbReference type="InterPro" id="IPR003598">
    <property type="entry name" value="Ig_sub2"/>
</dbReference>
<dbReference type="InterPro" id="IPR020635">
    <property type="entry name" value="Tyr_kinase_cat_dom"/>
</dbReference>
<dbReference type="Pfam" id="PF07714">
    <property type="entry name" value="PK_Tyr_Ser-Thr"/>
    <property type="match status" value="1"/>
</dbReference>
<keyword evidence="11 19" id="KW-0472">Membrane</keyword>
<dbReference type="GO" id="GO:0008284">
    <property type="term" value="P:positive regulation of cell population proliferation"/>
    <property type="evidence" value="ECO:0007669"/>
    <property type="project" value="InterPro"/>
</dbReference>
<dbReference type="InterPro" id="IPR007110">
    <property type="entry name" value="Ig-like_dom"/>
</dbReference>
<evidence type="ECO:0000256" key="19">
    <source>
        <dbReference type="PIRNR" id="PIRNR000628"/>
    </source>
</evidence>